<keyword evidence="2 3" id="KW-0129">CBS domain</keyword>
<evidence type="ECO:0000256" key="4">
    <source>
        <dbReference type="SAM" id="MobiDB-lite"/>
    </source>
</evidence>
<reference evidence="6 7" key="1">
    <citation type="submission" date="2017-09" db="EMBL/GenBank/DDBJ databases">
        <title>WGS assembly of Aquilegia coerulea Goldsmith.</title>
        <authorList>
            <person name="Hodges S."/>
            <person name="Kramer E."/>
            <person name="Nordborg M."/>
            <person name="Tomkins J."/>
            <person name="Borevitz J."/>
            <person name="Derieg N."/>
            <person name="Yan J."/>
            <person name="Mihaltcheva S."/>
            <person name="Hayes R.D."/>
            <person name="Rokhsar D."/>
        </authorList>
    </citation>
    <scope>NUCLEOTIDE SEQUENCE [LARGE SCALE GENOMIC DNA]</scope>
    <source>
        <strain evidence="7">cv. Goldsmith</strain>
    </source>
</reference>
<protein>
    <recommendedName>
        <fullName evidence="5">CBS domain-containing protein</fullName>
    </recommendedName>
</protein>
<evidence type="ECO:0000256" key="1">
    <source>
        <dbReference type="ARBA" id="ARBA00022737"/>
    </source>
</evidence>
<evidence type="ECO:0000256" key="3">
    <source>
        <dbReference type="PROSITE-ProRule" id="PRU00703"/>
    </source>
</evidence>
<dbReference type="OrthoDB" id="681454at2759"/>
<organism evidence="6 7">
    <name type="scientific">Aquilegia coerulea</name>
    <name type="common">Rocky mountain columbine</name>
    <dbReference type="NCBI Taxonomy" id="218851"/>
    <lineage>
        <taxon>Eukaryota</taxon>
        <taxon>Viridiplantae</taxon>
        <taxon>Streptophyta</taxon>
        <taxon>Embryophyta</taxon>
        <taxon>Tracheophyta</taxon>
        <taxon>Spermatophyta</taxon>
        <taxon>Magnoliopsida</taxon>
        <taxon>Ranunculales</taxon>
        <taxon>Ranunculaceae</taxon>
        <taxon>Thalictroideae</taxon>
        <taxon>Aquilegia</taxon>
    </lineage>
</organism>
<accession>A0A2G5DPY0</accession>
<dbReference type="Gene3D" id="3.10.580.10">
    <property type="entry name" value="CBS-domain"/>
    <property type="match status" value="1"/>
</dbReference>
<dbReference type="GO" id="GO:0005634">
    <property type="term" value="C:nucleus"/>
    <property type="evidence" value="ECO:0007669"/>
    <property type="project" value="TreeGrafter"/>
</dbReference>
<dbReference type="AlphaFoldDB" id="A0A2G5DPY0"/>
<name>A0A2G5DPY0_AQUCA</name>
<sequence>MAINLLSYEVSDLCLGKPPLKSLSITSTVSDALLALRRSEENYLSVWSCNHSSSKKESIECECIGKICIVDVVCYLCNEDNISSPSSALNSPISVLLPKVNGLVQHVDSHLSLLDALDLILEGAQNLVVPIQRNITRNSRKKLHQKSSTSPNLHNGYEFCWITQEDVVRFFLNSIGLFSPMPGYSIESLGIMSMNVLAIGYDDPVFSALDTISSALLEQTSIAVIDDEGKLVGEISPSTLASCDETIVAAIATLSAGGLMAYIDYGCPPEVVKARLKENLKGMWKLLDECCNNSTLSSSSSDEESSSSSSSSSSTSNRLGWISRSGSYSTRMIRSAEAIVCHPGSSLVAVMMQAIVHRVNYVWVIEDDYSFVGIVTFFDILKVFREHLQSIA</sequence>
<dbReference type="EMBL" id="KZ305033">
    <property type="protein sequence ID" value="PIA45572.1"/>
    <property type="molecule type" value="Genomic_DNA"/>
</dbReference>
<evidence type="ECO:0000259" key="5">
    <source>
        <dbReference type="PROSITE" id="PS51371"/>
    </source>
</evidence>
<evidence type="ECO:0000313" key="7">
    <source>
        <dbReference type="Proteomes" id="UP000230069"/>
    </source>
</evidence>
<feature type="region of interest" description="Disordered" evidence="4">
    <location>
        <begin position="296"/>
        <end position="318"/>
    </location>
</feature>
<dbReference type="STRING" id="218851.A0A2G5DPY0"/>
<dbReference type="SUPFAM" id="SSF54631">
    <property type="entry name" value="CBS-domain pair"/>
    <property type="match status" value="1"/>
</dbReference>
<dbReference type="InterPro" id="IPR046342">
    <property type="entry name" value="CBS_dom_sf"/>
</dbReference>
<proteinExistence type="predicted"/>
<dbReference type="InterPro" id="IPR000644">
    <property type="entry name" value="CBS_dom"/>
</dbReference>
<dbReference type="FunCoup" id="A0A2G5DPY0">
    <property type="interactions" value="375"/>
</dbReference>
<dbReference type="PANTHER" id="PTHR13780:SF128">
    <property type="entry name" value="CBS DOMAIN-CONTAINING PROTEIN"/>
    <property type="match status" value="1"/>
</dbReference>
<dbReference type="Proteomes" id="UP000230069">
    <property type="component" value="Unassembled WGS sequence"/>
</dbReference>
<evidence type="ECO:0000313" key="6">
    <source>
        <dbReference type="EMBL" id="PIA45572.1"/>
    </source>
</evidence>
<gene>
    <name evidence="6" type="ORF">AQUCO_01600046v1</name>
</gene>
<feature type="domain" description="CBS" evidence="5">
    <location>
        <begin position="332"/>
        <end position="390"/>
    </location>
</feature>
<dbReference type="PROSITE" id="PS51371">
    <property type="entry name" value="CBS"/>
    <property type="match status" value="1"/>
</dbReference>
<keyword evidence="1" id="KW-0677">Repeat</keyword>
<dbReference type="InParanoid" id="A0A2G5DPY0"/>
<dbReference type="InterPro" id="IPR050511">
    <property type="entry name" value="AMPK_gamma/SDS23_families"/>
</dbReference>
<feature type="compositionally biased region" description="Low complexity" evidence="4">
    <location>
        <begin position="296"/>
        <end position="316"/>
    </location>
</feature>
<dbReference type="Pfam" id="PF00571">
    <property type="entry name" value="CBS"/>
    <property type="match status" value="2"/>
</dbReference>
<evidence type="ECO:0000256" key="2">
    <source>
        <dbReference type="ARBA" id="ARBA00023122"/>
    </source>
</evidence>
<dbReference type="GO" id="GO:0005737">
    <property type="term" value="C:cytoplasm"/>
    <property type="evidence" value="ECO:0007669"/>
    <property type="project" value="TreeGrafter"/>
</dbReference>
<dbReference type="PANTHER" id="PTHR13780">
    <property type="entry name" value="AMP-ACTIVATED PROTEIN KINASE, GAMMA REGULATORY SUBUNIT"/>
    <property type="match status" value="1"/>
</dbReference>
<keyword evidence="7" id="KW-1185">Reference proteome</keyword>